<dbReference type="SUPFAM" id="SSF49503">
    <property type="entry name" value="Cupredoxins"/>
    <property type="match status" value="2"/>
</dbReference>
<dbReference type="InterPro" id="IPR011707">
    <property type="entry name" value="Cu-oxidase-like_N"/>
</dbReference>
<name>A0A853IHD2_9GAMM</name>
<organism evidence="2 3">
    <name type="scientific">Spartinivicinus marinus</name>
    <dbReference type="NCBI Taxonomy" id="2994442"/>
    <lineage>
        <taxon>Bacteria</taxon>
        <taxon>Pseudomonadati</taxon>
        <taxon>Pseudomonadota</taxon>
        <taxon>Gammaproteobacteria</taxon>
        <taxon>Oceanospirillales</taxon>
        <taxon>Zooshikellaceae</taxon>
        <taxon>Spartinivicinus</taxon>
    </lineage>
</organism>
<evidence type="ECO:0000313" key="2">
    <source>
        <dbReference type="EMBL" id="NYZ68545.1"/>
    </source>
</evidence>
<dbReference type="AlphaFoldDB" id="A0A853IHD2"/>
<dbReference type="PANTHER" id="PTHR48267:SF1">
    <property type="entry name" value="BILIRUBIN OXIDASE"/>
    <property type="match status" value="1"/>
</dbReference>
<dbReference type="GO" id="GO:0005507">
    <property type="term" value="F:copper ion binding"/>
    <property type="evidence" value="ECO:0007669"/>
    <property type="project" value="InterPro"/>
</dbReference>
<comment type="caution">
    <text evidence="2">The sequence shown here is derived from an EMBL/GenBank/DDBJ whole genome shotgun (WGS) entry which is preliminary data.</text>
</comment>
<reference evidence="2 3" key="1">
    <citation type="submission" date="2020-07" db="EMBL/GenBank/DDBJ databases">
        <title>Endozoicomonas sp. nov., isolated from sediment.</title>
        <authorList>
            <person name="Gu T."/>
        </authorList>
    </citation>
    <scope>NUCLEOTIDE SEQUENCE [LARGE SCALE GENOMIC DNA]</scope>
    <source>
        <strain evidence="2 3">SM1973</strain>
    </source>
</reference>
<dbReference type="RefSeq" id="WP_180570549.1">
    <property type="nucleotide sequence ID" value="NZ_JACCKB010000044.1"/>
</dbReference>
<feature type="domain" description="Plastocyanin-like" evidence="1">
    <location>
        <begin position="88"/>
        <end position="182"/>
    </location>
</feature>
<dbReference type="Proteomes" id="UP000569732">
    <property type="component" value="Unassembled WGS sequence"/>
</dbReference>
<evidence type="ECO:0000313" key="3">
    <source>
        <dbReference type="Proteomes" id="UP000569732"/>
    </source>
</evidence>
<dbReference type="Pfam" id="PF07732">
    <property type="entry name" value="Cu-oxidase_3"/>
    <property type="match status" value="1"/>
</dbReference>
<evidence type="ECO:0000259" key="1">
    <source>
        <dbReference type="Pfam" id="PF07732"/>
    </source>
</evidence>
<accession>A0A853IHD2</accession>
<proteinExistence type="predicted"/>
<keyword evidence="3" id="KW-1185">Reference proteome</keyword>
<dbReference type="InterPro" id="IPR045087">
    <property type="entry name" value="Cu-oxidase_fam"/>
</dbReference>
<dbReference type="InterPro" id="IPR008972">
    <property type="entry name" value="Cupredoxin"/>
</dbReference>
<dbReference type="Gene3D" id="2.60.40.420">
    <property type="entry name" value="Cupredoxins - blue copper proteins"/>
    <property type="match status" value="3"/>
</dbReference>
<gene>
    <name evidence="2" type="ORF">H0A36_21250</name>
</gene>
<dbReference type="PANTHER" id="PTHR48267">
    <property type="entry name" value="CUPREDOXIN SUPERFAMILY PROTEIN"/>
    <property type="match status" value="1"/>
</dbReference>
<dbReference type="PROSITE" id="PS51257">
    <property type="entry name" value="PROKAR_LIPOPROTEIN"/>
    <property type="match status" value="1"/>
</dbReference>
<sequence>MDRRQFFTVVSGVGLLSAFYSCSRQKNGDIKYEITSNDNLLFIPPLLYEPLADFYQLPDILIRNTYHHFFSQQASTAIGMSTSQQTVSYLGPTIKFKRGDVVGIKVKNQTNEITMNHWHGLHIPSNVDGSPHQMISPGESWRVTMHIQQEAATCWYHPLNYSVGSKQLYSGYAGMIIIEDEHSMSLNLPTTYGLDDIPLIFQDKNFNVEGQQIYNSQPGKLFKGDTLVVNGTVNPYISVAPGWIRLRLLNASNSRIFELSLSEKKAFYKIASDGGLLNEPVAMTAVTLAPEERCEIMLFLKEKQNNIAMLAIDKVDTSFSMVALKIKVEDIACTETVLPNQLRSSKLTVNYALANLLPVNKQINIQSNNLSSEQFKSNMLFAADKIENNSTREENEIWEISLSGVYSFHVYGGSFLIISIDGQEPEVDYSGWQDTLIFSKNLARLKAIQKIKILIRFNFYTYRQGVNRFQAGIHPSNLKLHVPYLYYCRSLEQSGVSKIGQFSVTDKV</sequence>
<dbReference type="EMBL" id="JACCKB010000044">
    <property type="protein sequence ID" value="NYZ68545.1"/>
    <property type="molecule type" value="Genomic_DNA"/>
</dbReference>
<protein>
    <submittedName>
        <fullName evidence="2">Multicopper oxidase domain-containing protein</fullName>
    </submittedName>
</protein>